<reference evidence="7" key="1">
    <citation type="submission" date="2019-06" db="EMBL/GenBank/DDBJ databases">
        <title>Genomics analysis of Aphanomyces spp. identifies a new class of oomycete effector associated with host adaptation.</title>
        <authorList>
            <person name="Gaulin E."/>
        </authorList>
    </citation>
    <scope>NUCLEOTIDE SEQUENCE</scope>
    <source>
        <strain evidence="7">CBS 578.67</strain>
    </source>
</reference>
<dbReference type="EMBL" id="VJMH01005654">
    <property type="protein sequence ID" value="KAF0693718.1"/>
    <property type="molecule type" value="Genomic_DNA"/>
</dbReference>
<keyword evidence="4 6" id="KW-1133">Transmembrane helix</keyword>
<dbReference type="OrthoDB" id="627262at2759"/>
<dbReference type="InterPro" id="IPR004813">
    <property type="entry name" value="OPT"/>
</dbReference>
<feature type="transmembrane region" description="Helical" evidence="6">
    <location>
        <begin position="88"/>
        <end position="105"/>
    </location>
</feature>
<feature type="transmembrane region" description="Helical" evidence="6">
    <location>
        <begin position="173"/>
        <end position="191"/>
    </location>
</feature>
<proteinExistence type="predicted"/>
<dbReference type="GO" id="GO:0035673">
    <property type="term" value="F:oligopeptide transmembrane transporter activity"/>
    <property type="evidence" value="ECO:0007669"/>
    <property type="project" value="InterPro"/>
</dbReference>
<evidence type="ECO:0008006" key="8">
    <source>
        <dbReference type="Google" id="ProtNLM"/>
    </source>
</evidence>
<feature type="transmembrane region" description="Helical" evidence="6">
    <location>
        <begin position="61"/>
        <end position="81"/>
    </location>
</feature>
<name>A0A6A4YCR9_9STRA</name>
<dbReference type="InterPro" id="IPR045035">
    <property type="entry name" value="YSL-like"/>
</dbReference>
<sequence length="312" mass="34425">MEVLGRGDSGYLASATPKNDDTIEAKRHSYLNGDESESATQGADFQAVTQGLEHPQITFKALFVGTIIGAFISVLAMYYGLKVGVVPSLNILAGVGGFMLLKWLLQVKVFHGFFSVQENVVIQTCAVACYSLASQAGFTSGILALTPNVYDIVGPKKEGNNKSDTIDFTWSRAFAWCVAIALFGFFISFPLRRKMIIESRLLFPSGTATAVMIQTLHASKEAVEYQWNVLKKAGIGAYCWSIFLYCFDGLGSFPIFGLEPKRYNWFCDWAPGTFAIALMLPFRVMYSIFIGCVVASAIMTPYLEAYQKGHWF</sequence>
<dbReference type="PANTHER" id="PTHR31645">
    <property type="entry name" value="OLIGOPEPTIDE TRANSPORTER YGL114W-RELATED"/>
    <property type="match status" value="1"/>
</dbReference>
<feature type="transmembrane region" description="Helical" evidence="6">
    <location>
        <begin position="235"/>
        <end position="256"/>
    </location>
</feature>
<keyword evidence="3 6" id="KW-0812">Transmembrane</keyword>
<dbReference type="GO" id="GO:0016020">
    <property type="term" value="C:membrane"/>
    <property type="evidence" value="ECO:0007669"/>
    <property type="project" value="UniProtKB-SubCell"/>
</dbReference>
<organism evidence="7">
    <name type="scientific">Aphanomyces stellatus</name>
    <dbReference type="NCBI Taxonomy" id="120398"/>
    <lineage>
        <taxon>Eukaryota</taxon>
        <taxon>Sar</taxon>
        <taxon>Stramenopiles</taxon>
        <taxon>Oomycota</taxon>
        <taxon>Saprolegniomycetes</taxon>
        <taxon>Saprolegniales</taxon>
        <taxon>Verrucalvaceae</taxon>
        <taxon>Aphanomyces</taxon>
    </lineage>
</organism>
<dbReference type="AlphaFoldDB" id="A0A6A4YCR9"/>
<protein>
    <recommendedName>
        <fullName evidence="8">OPT family oligopeptide transporter</fullName>
    </recommendedName>
</protein>
<keyword evidence="5 6" id="KW-0472">Membrane</keyword>
<evidence type="ECO:0000256" key="5">
    <source>
        <dbReference type="ARBA" id="ARBA00023136"/>
    </source>
</evidence>
<comment type="subcellular location">
    <subcellularLocation>
        <location evidence="1">Membrane</location>
        <topology evidence="1">Multi-pass membrane protein</topology>
    </subcellularLocation>
</comment>
<evidence type="ECO:0000313" key="7">
    <source>
        <dbReference type="EMBL" id="KAF0693718.1"/>
    </source>
</evidence>
<evidence type="ECO:0000256" key="1">
    <source>
        <dbReference type="ARBA" id="ARBA00004141"/>
    </source>
</evidence>
<evidence type="ECO:0000256" key="2">
    <source>
        <dbReference type="ARBA" id="ARBA00022448"/>
    </source>
</evidence>
<gene>
    <name evidence="7" type="ORF">As57867_015302</name>
</gene>
<feature type="non-terminal residue" evidence="7">
    <location>
        <position position="312"/>
    </location>
</feature>
<feature type="transmembrane region" description="Helical" evidence="6">
    <location>
        <begin position="284"/>
        <end position="303"/>
    </location>
</feature>
<evidence type="ECO:0000256" key="6">
    <source>
        <dbReference type="SAM" id="Phobius"/>
    </source>
</evidence>
<dbReference type="PANTHER" id="PTHR31645:SF0">
    <property type="entry name" value="OLIGOPEPTIDE TRANSPORTER YGL114W-RELATED"/>
    <property type="match status" value="1"/>
</dbReference>
<evidence type="ECO:0000256" key="4">
    <source>
        <dbReference type="ARBA" id="ARBA00022989"/>
    </source>
</evidence>
<evidence type="ECO:0000256" key="3">
    <source>
        <dbReference type="ARBA" id="ARBA00022692"/>
    </source>
</evidence>
<comment type="caution">
    <text evidence="7">The sequence shown here is derived from an EMBL/GenBank/DDBJ whole genome shotgun (WGS) entry which is preliminary data.</text>
</comment>
<accession>A0A6A4YCR9</accession>
<dbReference type="Pfam" id="PF03169">
    <property type="entry name" value="OPT"/>
    <property type="match status" value="1"/>
</dbReference>
<keyword evidence="2" id="KW-0813">Transport</keyword>